<gene>
    <name evidence="1" type="ORF">Q2T42_22080</name>
</gene>
<name>A0AA96WRY2_LEPBY</name>
<dbReference type="AlphaFoldDB" id="A0AA96WRY2"/>
<protein>
    <submittedName>
        <fullName evidence="1">Uncharacterized protein</fullName>
    </submittedName>
</protein>
<dbReference type="EMBL" id="CP130144">
    <property type="protein sequence ID" value="WNZ44492.1"/>
    <property type="molecule type" value="Genomic_DNA"/>
</dbReference>
<sequence length="55" mass="6485">MSHVDRYISNGVRYISNIDRTFTLDTQILANDDQYIFNDDRTFTLDTQILANVDR</sequence>
<evidence type="ECO:0000313" key="1">
    <source>
        <dbReference type="EMBL" id="WNZ44492.1"/>
    </source>
</evidence>
<dbReference type="RefSeq" id="WP_316426570.1">
    <property type="nucleotide sequence ID" value="NZ_CP130144.1"/>
</dbReference>
<accession>A0AA96WRY2</accession>
<reference evidence="1" key="1">
    <citation type="journal article" date="2023" name="Plants (Basel)">
        <title>Genomic Analysis of Leptolyngbya boryana CZ1 Reveals Efficient Carbon Fixation Modules.</title>
        <authorList>
            <person name="Bai X."/>
            <person name="Wang H."/>
            <person name="Cheng W."/>
            <person name="Wang J."/>
            <person name="Ma M."/>
            <person name="Hu H."/>
            <person name="Song Z."/>
            <person name="Ma H."/>
            <person name="Fan Y."/>
            <person name="Du C."/>
            <person name="Xu J."/>
        </authorList>
    </citation>
    <scope>NUCLEOTIDE SEQUENCE</scope>
    <source>
        <strain evidence="1">CZ1</strain>
    </source>
</reference>
<reference evidence="1" key="2">
    <citation type="submission" date="2023-07" db="EMBL/GenBank/DDBJ databases">
        <authorList>
            <person name="Bai X.-H."/>
            <person name="Wang H.-H."/>
            <person name="Wang J."/>
            <person name="Ma M.-Y."/>
            <person name="Hu H.-H."/>
            <person name="Song Z.-L."/>
            <person name="Ma H.-G."/>
            <person name="Fan Y."/>
            <person name="Du C.-Y."/>
            <person name="Xu J.-C."/>
        </authorList>
    </citation>
    <scope>NUCLEOTIDE SEQUENCE</scope>
    <source>
        <strain evidence="1">CZ1</strain>
    </source>
</reference>
<proteinExistence type="predicted"/>
<organism evidence="1">
    <name type="scientific">Leptolyngbya boryana CZ1</name>
    <dbReference type="NCBI Taxonomy" id="3060204"/>
    <lineage>
        <taxon>Bacteria</taxon>
        <taxon>Bacillati</taxon>
        <taxon>Cyanobacteriota</taxon>
        <taxon>Cyanophyceae</taxon>
        <taxon>Leptolyngbyales</taxon>
        <taxon>Leptolyngbyaceae</taxon>
        <taxon>Leptolyngbya group</taxon>
        <taxon>Leptolyngbya</taxon>
    </lineage>
</organism>